<name>A0A0L0JS46_9ACTN</name>
<dbReference type="PATRIC" id="fig|42234.21.peg.6908"/>
<dbReference type="InterPro" id="IPR006015">
    <property type="entry name" value="Universal_stress_UspA"/>
</dbReference>
<evidence type="ECO:0000313" key="4">
    <source>
        <dbReference type="EMBL" id="KND28388.1"/>
    </source>
</evidence>
<dbReference type="Pfam" id="PF00582">
    <property type="entry name" value="Usp"/>
    <property type="match status" value="2"/>
</dbReference>
<dbReference type="PANTHER" id="PTHR46268">
    <property type="entry name" value="STRESS RESPONSE PROTEIN NHAX"/>
    <property type="match status" value="1"/>
</dbReference>
<evidence type="ECO:0000256" key="2">
    <source>
        <dbReference type="SAM" id="MobiDB-lite"/>
    </source>
</evidence>
<dbReference type="SUPFAM" id="SSF52402">
    <property type="entry name" value="Adenine nucleotide alpha hydrolases-like"/>
    <property type="match status" value="2"/>
</dbReference>
<dbReference type="EMBL" id="JPPY01000189">
    <property type="protein sequence ID" value="KND28388.1"/>
    <property type="molecule type" value="Genomic_DNA"/>
</dbReference>
<accession>A0A0L0JS46</accession>
<gene>
    <name evidence="4" type="ORF">IQ63_33525</name>
</gene>
<evidence type="ECO:0000256" key="1">
    <source>
        <dbReference type="ARBA" id="ARBA00008791"/>
    </source>
</evidence>
<sequence length="273" mass="28943">MTRQNVVVGVDGSPGAVRALDRAAEEAVRRGTALRVVYAVRDRDEAGPVLASAVTRTRLRWPGLPVVADAVVGGAVEVLARESGGADLTVVGTRGLGPVAGLLAGSVSLRLAARARGPLLVVRDDRPRDPTSDGRPVVLGLRGDADDEAAVYAFQEAERRQAPLRVLHAMAHHRVAPEMPSPIPATSPGQRRRAQDERAERAVPRFGVARLREQHPHVPVEIRAVDTDPAHALLEAGREAAVVVIGAHRHSGPVLHTLLSRSHCPVVLVPTGE</sequence>
<feature type="region of interest" description="Disordered" evidence="2">
    <location>
        <begin position="177"/>
        <end position="198"/>
    </location>
</feature>
<organism evidence="4 5">
    <name type="scientific">Streptomyces acidiscabies</name>
    <dbReference type="NCBI Taxonomy" id="42234"/>
    <lineage>
        <taxon>Bacteria</taxon>
        <taxon>Bacillati</taxon>
        <taxon>Actinomycetota</taxon>
        <taxon>Actinomycetes</taxon>
        <taxon>Kitasatosporales</taxon>
        <taxon>Streptomycetaceae</taxon>
        <taxon>Streptomyces</taxon>
    </lineage>
</organism>
<dbReference type="RefSeq" id="WP_050373949.1">
    <property type="nucleotide sequence ID" value="NZ_KQ257831.1"/>
</dbReference>
<comment type="caution">
    <text evidence="4">The sequence shown here is derived from an EMBL/GenBank/DDBJ whole genome shotgun (WGS) entry which is preliminary data.</text>
</comment>
<dbReference type="PANTHER" id="PTHR46268:SF6">
    <property type="entry name" value="UNIVERSAL STRESS PROTEIN UP12"/>
    <property type="match status" value="1"/>
</dbReference>
<dbReference type="AlphaFoldDB" id="A0A0L0JS46"/>
<dbReference type="Gene3D" id="3.40.50.620">
    <property type="entry name" value="HUPs"/>
    <property type="match status" value="2"/>
</dbReference>
<feature type="domain" description="UspA" evidence="3">
    <location>
        <begin position="137"/>
        <end position="270"/>
    </location>
</feature>
<comment type="similarity">
    <text evidence="1">Belongs to the universal stress protein A family.</text>
</comment>
<dbReference type="OrthoDB" id="3865341at2"/>
<protein>
    <submittedName>
        <fullName evidence="4">Stress-inducible protein</fullName>
    </submittedName>
</protein>
<proteinExistence type="inferred from homology"/>
<feature type="domain" description="UspA" evidence="3">
    <location>
        <begin position="3"/>
        <end position="123"/>
    </location>
</feature>
<dbReference type="InterPro" id="IPR014729">
    <property type="entry name" value="Rossmann-like_a/b/a_fold"/>
</dbReference>
<dbReference type="PRINTS" id="PR01438">
    <property type="entry name" value="UNVRSLSTRESS"/>
</dbReference>
<evidence type="ECO:0000313" key="5">
    <source>
        <dbReference type="Proteomes" id="UP000037151"/>
    </source>
</evidence>
<dbReference type="InterPro" id="IPR006016">
    <property type="entry name" value="UspA"/>
</dbReference>
<dbReference type="Proteomes" id="UP000037151">
    <property type="component" value="Unassembled WGS sequence"/>
</dbReference>
<evidence type="ECO:0000259" key="3">
    <source>
        <dbReference type="Pfam" id="PF00582"/>
    </source>
</evidence>
<reference evidence="5" key="1">
    <citation type="submission" date="2014-07" db="EMBL/GenBank/DDBJ databases">
        <title>Genome sequencing of plant-pathogenic Streptomyces species.</title>
        <authorList>
            <person name="Harrison J."/>
            <person name="Sapp M."/>
            <person name="Thwaites R."/>
            <person name="Studholme D.J."/>
        </authorList>
    </citation>
    <scope>NUCLEOTIDE SEQUENCE [LARGE SCALE GENOMIC DNA]</scope>
    <source>
        <strain evidence="5">NCPPB 4445</strain>
    </source>
</reference>